<keyword evidence="9 12" id="KW-0479">Metal-binding</keyword>
<feature type="binding site" evidence="11">
    <location>
        <position position="287"/>
    </location>
    <ligand>
        <name>substrate</name>
    </ligand>
</feature>
<dbReference type="GO" id="GO:0004634">
    <property type="term" value="F:phosphopyruvate hydratase activity"/>
    <property type="evidence" value="ECO:0007669"/>
    <property type="project" value="UniProtKB-UniRule"/>
</dbReference>
<feature type="binding site" evidence="9">
    <location>
        <position position="164"/>
    </location>
    <ligand>
        <name>(2R)-2-phosphoglycerate</name>
        <dbReference type="ChEBI" id="CHEBI:58289"/>
    </ligand>
</feature>
<proteinExistence type="inferred from homology"/>
<organism evidence="15 16">
    <name type="scientific">Candidatus Falkowbacteria bacterium RIFOXYA2_FULL_38_12</name>
    <dbReference type="NCBI Taxonomy" id="1797993"/>
    <lineage>
        <taxon>Bacteria</taxon>
        <taxon>Candidatus Falkowiibacteriota</taxon>
    </lineage>
</organism>
<comment type="function">
    <text evidence="9">Catalyzes the reversible conversion of 2-phosphoglycerate (2-PG) into phosphoenolpyruvate (PEP). It is essential for the degradation of carbohydrates via glycolysis.</text>
</comment>
<feature type="binding site" evidence="11">
    <location>
        <position position="165"/>
    </location>
    <ligand>
        <name>substrate</name>
    </ligand>
</feature>
<feature type="binding site" evidence="9 12">
    <location>
        <position position="314"/>
    </location>
    <ligand>
        <name>Mg(2+)</name>
        <dbReference type="ChEBI" id="CHEBI:18420"/>
    </ligand>
</feature>
<evidence type="ECO:0000256" key="10">
    <source>
        <dbReference type="PIRSR" id="PIRSR001400-1"/>
    </source>
</evidence>
<keyword evidence="7 9" id="KW-0324">Glycolysis</keyword>
<comment type="cofactor">
    <cofactor evidence="12">
        <name>Mg(2+)</name>
        <dbReference type="ChEBI" id="CHEBI:18420"/>
    </cofactor>
    <text evidence="12">Mg(2+) is required for catalysis and for stabilizing the dimer.</text>
</comment>
<evidence type="ECO:0000256" key="5">
    <source>
        <dbReference type="ARBA" id="ARBA00022525"/>
    </source>
</evidence>
<dbReference type="GO" id="GO:0000287">
    <property type="term" value="F:magnesium ion binding"/>
    <property type="evidence" value="ECO:0007669"/>
    <property type="project" value="UniProtKB-UniRule"/>
</dbReference>
<evidence type="ECO:0000259" key="14">
    <source>
        <dbReference type="SMART" id="SM01193"/>
    </source>
</evidence>
<dbReference type="PANTHER" id="PTHR11902">
    <property type="entry name" value="ENOLASE"/>
    <property type="match status" value="1"/>
</dbReference>
<keyword evidence="5 9" id="KW-0964">Secreted</keyword>
<dbReference type="InterPro" id="IPR029017">
    <property type="entry name" value="Enolase-like_N"/>
</dbReference>
<comment type="catalytic activity">
    <reaction evidence="9">
        <text>(2R)-2-phosphoglycerate = phosphoenolpyruvate + H2O</text>
        <dbReference type="Rhea" id="RHEA:10164"/>
        <dbReference type="ChEBI" id="CHEBI:15377"/>
        <dbReference type="ChEBI" id="CHEBI:58289"/>
        <dbReference type="ChEBI" id="CHEBI:58702"/>
        <dbReference type="EC" id="4.2.1.11"/>
    </reaction>
</comment>
<dbReference type="FunFam" id="3.30.390.10:FF:000001">
    <property type="entry name" value="Enolase"/>
    <property type="match status" value="1"/>
</dbReference>
<evidence type="ECO:0000256" key="11">
    <source>
        <dbReference type="PIRSR" id="PIRSR001400-2"/>
    </source>
</evidence>
<dbReference type="GO" id="GO:0009986">
    <property type="term" value="C:cell surface"/>
    <property type="evidence" value="ECO:0007669"/>
    <property type="project" value="UniProtKB-SubCell"/>
</dbReference>
<keyword evidence="15" id="KW-0670">Pyruvate</keyword>
<keyword evidence="6 9" id="KW-0460">Magnesium</keyword>
<accession>A0A1F5S2L1</accession>
<dbReference type="InterPro" id="IPR000941">
    <property type="entry name" value="Enolase"/>
</dbReference>
<evidence type="ECO:0000256" key="3">
    <source>
        <dbReference type="ARBA" id="ARBA00012058"/>
    </source>
</evidence>
<dbReference type="Gene3D" id="3.30.390.10">
    <property type="entry name" value="Enolase-like, N-terminal domain"/>
    <property type="match status" value="1"/>
</dbReference>
<sequence>MSKITLVHAREILDSRGNPTVEAELMLDSFSGIAYVPSGASTGIHEALELRDNNPKRYFGKGVLKAVKNVNEKISKAICGKEFNQKELDNFLIELDGTKNKSNLGANAILAVSLAFARASAKEKGVELYEYLGDLVGNKKFVLPVPMMNIVNGGKHADSGLDFQEFMIIPNKFSKFSERLRAGAEIFHTLKSILKNKKYETGVGDEGGFAPRLGSNEKALDLICEAIKKAGYTYDKVKIGLDVAASSFFEKGNYILKINGKDKKIKNKELIKHYENLVKKYPIISIEDGLAEDDWEGFAELVKVLGKKIKLVGDDLLVTNIERINIAKEKNAVNSVLIKLNQIGSLSETIAAIELAKKYGWAPIVSHRSGETEDSFIADLVVGLNCPYIKTGSLSRSERICKYNRLLWIEERLTSR</sequence>
<feature type="domain" description="Enolase N-terminal" evidence="14">
    <location>
        <begin position="4"/>
        <end position="132"/>
    </location>
</feature>
<dbReference type="SUPFAM" id="SSF51604">
    <property type="entry name" value="Enolase C-terminal domain-like"/>
    <property type="match status" value="1"/>
</dbReference>
<dbReference type="SMART" id="SM01193">
    <property type="entry name" value="Enolase_N"/>
    <property type="match status" value="1"/>
</dbReference>
<evidence type="ECO:0000256" key="9">
    <source>
        <dbReference type="HAMAP-Rule" id="MF_00318"/>
    </source>
</evidence>
<evidence type="ECO:0000256" key="8">
    <source>
        <dbReference type="ARBA" id="ARBA00023239"/>
    </source>
</evidence>
<dbReference type="Pfam" id="PF03952">
    <property type="entry name" value="Enolase_N"/>
    <property type="match status" value="1"/>
</dbReference>
<dbReference type="PROSITE" id="PS00164">
    <property type="entry name" value="ENOLASE"/>
    <property type="match status" value="1"/>
</dbReference>
<dbReference type="Proteomes" id="UP000177407">
    <property type="component" value="Unassembled WGS sequence"/>
</dbReference>
<dbReference type="SUPFAM" id="SSF54826">
    <property type="entry name" value="Enolase N-terminal domain-like"/>
    <property type="match status" value="1"/>
</dbReference>
<feature type="active site" description="Proton donor" evidence="9 10">
    <location>
        <position position="206"/>
    </location>
</feature>
<dbReference type="InterPro" id="IPR020811">
    <property type="entry name" value="Enolase_N"/>
</dbReference>
<dbReference type="EC" id="4.2.1.11" evidence="3 9"/>
<evidence type="ECO:0000259" key="13">
    <source>
        <dbReference type="SMART" id="SM01192"/>
    </source>
</evidence>
<feature type="binding site" evidence="9 12">
    <location>
        <position position="242"/>
    </location>
    <ligand>
        <name>Mg(2+)</name>
        <dbReference type="ChEBI" id="CHEBI:18420"/>
    </ligand>
</feature>
<dbReference type="InterPro" id="IPR020809">
    <property type="entry name" value="Enolase_CS"/>
</dbReference>
<feature type="binding site" evidence="11">
    <location>
        <position position="314"/>
    </location>
    <ligand>
        <name>substrate</name>
    </ligand>
</feature>
<keyword evidence="8 9" id="KW-0456">Lyase</keyword>
<evidence type="ECO:0000256" key="7">
    <source>
        <dbReference type="ARBA" id="ARBA00023152"/>
    </source>
</evidence>
<evidence type="ECO:0000256" key="6">
    <source>
        <dbReference type="ARBA" id="ARBA00022842"/>
    </source>
</evidence>
<feature type="binding site" evidence="9">
    <location>
        <position position="368"/>
    </location>
    <ligand>
        <name>(2R)-2-phosphoglycerate</name>
        <dbReference type="ChEBI" id="CHEBI:58289"/>
    </ligand>
</feature>
<feature type="binding site" evidence="11">
    <location>
        <begin position="366"/>
        <end position="369"/>
    </location>
    <ligand>
        <name>substrate</name>
    </ligand>
</feature>
<dbReference type="NCBIfam" id="TIGR01060">
    <property type="entry name" value="eno"/>
    <property type="match status" value="1"/>
</dbReference>
<dbReference type="SFLD" id="SFLDF00002">
    <property type="entry name" value="enolase"/>
    <property type="match status" value="1"/>
</dbReference>
<dbReference type="PANTHER" id="PTHR11902:SF1">
    <property type="entry name" value="ENOLASE"/>
    <property type="match status" value="1"/>
</dbReference>
<feature type="active site" description="Proton acceptor" evidence="9 10">
    <location>
        <position position="339"/>
    </location>
</feature>
<dbReference type="SFLD" id="SFLDS00001">
    <property type="entry name" value="Enolase"/>
    <property type="match status" value="1"/>
</dbReference>
<evidence type="ECO:0000256" key="12">
    <source>
        <dbReference type="PIRSR" id="PIRSR001400-3"/>
    </source>
</evidence>
<feature type="binding site" evidence="9">
    <location>
        <position position="339"/>
    </location>
    <ligand>
        <name>(2R)-2-phosphoglycerate</name>
        <dbReference type="ChEBI" id="CHEBI:58289"/>
    </ligand>
</feature>
<gene>
    <name evidence="9" type="primary">eno</name>
    <name evidence="15" type="ORF">A2257_01390</name>
</gene>
<dbReference type="GO" id="GO:0005576">
    <property type="term" value="C:extracellular region"/>
    <property type="evidence" value="ECO:0007669"/>
    <property type="project" value="UniProtKB-SubCell"/>
</dbReference>
<dbReference type="InterPro" id="IPR036849">
    <property type="entry name" value="Enolase-like_C_sf"/>
</dbReference>
<feature type="binding site" evidence="9">
    <location>
        <position position="369"/>
    </location>
    <ligand>
        <name>(2R)-2-phosphoglycerate</name>
        <dbReference type="ChEBI" id="CHEBI:58289"/>
    </ligand>
</feature>
<feature type="binding site" evidence="9">
    <location>
        <position position="390"/>
    </location>
    <ligand>
        <name>(2R)-2-phosphoglycerate</name>
        <dbReference type="ChEBI" id="CHEBI:58289"/>
    </ligand>
</feature>
<comment type="caution">
    <text evidence="15">The sequence shown here is derived from an EMBL/GenBank/DDBJ whole genome shotgun (WGS) entry which is preliminary data.</text>
</comment>
<evidence type="ECO:0000256" key="2">
    <source>
        <dbReference type="ARBA" id="ARBA00009604"/>
    </source>
</evidence>
<feature type="binding site" evidence="11">
    <location>
        <position position="390"/>
    </location>
    <ligand>
        <name>substrate</name>
    </ligand>
</feature>
<evidence type="ECO:0000256" key="1">
    <source>
        <dbReference type="ARBA" id="ARBA00005031"/>
    </source>
</evidence>
<evidence type="ECO:0000313" key="16">
    <source>
        <dbReference type="Proteomes" id="UP000177407"/>
    </source>
</evidence>
<protein>
    <recommendedName>
        <fullName evidence="4 9">Enolase</fullName>
        <ecNumber evidence="3 9">4.2.1.11</ecNumber>
    </recommendedName>
    <alternativeName>
        <fullName evidence="9">2-phospho-D-glycerate hydro-lyase</fullName>
    </alternativeName>
    <alternativeName>
        <fullName evidence="9">2-phosphoglycerate dehydratase</fullName>
    </alternativeName>
</protein>
<dbReference type="SFLD" id="SFLDG00178">
    <property type="entry name" value="enolase"/>
    <property type="match status" value="1"/>
</dbReference>
<comment type="similarity">
    <text evidence="2 9">Belongs to the enolase family.</text>
</comment>
<reference evidence="15 16" key="1">
    <citation type="journal article" date="2016" name="Nat. Commun.">
        <title>Thousands of microbial genomes shed light on interconnected biogeochemical processes in an aquifer system.</title>
        <authorList>
            <person name="Anantharaman K."/>
            <person name="Brown C.T."/>
            <person name="Hug L.A."/>
            <person name="Sharon I."/>
            <person name="Castelle C.J."/>
            <person name="Probst A.J."/>
            <person name="Thomas B.C."/>
            <person name="Singh A."/>
            <person name="Wilkins M.J."/>
            <person name="Karaoz U."/>
            <person name="Brodie E.L."/>
            <person name="Williams K.H."/>
            <person name="Hubbard S.S."/>
            <person name="Banfield J.F."/>
        </authorList>
    </citation>
    <scope>NUCLEOTIDE SEQUENCE [LARGE SCALE GENOMIC DNA]</scope>
</reference>
<keyword evidence="9" id="KW-0963">Cytoplasm</keyword>
<dbReference type="Pfam" id="PF00113">
    <property type="entry name" value="Enolase_C"/>
    <property type="match status" value="1"/>
</dbReference>
<dbReference type="PRINTS" id="PR00148">
    <property type="entry name" value="ENOLASE"/>
</dbReference>
<dbReference type="Gene3D" id="3.20.20.120">
    <property type="entry name" value="Enolase-like C-terminal domain"/>
    <property type="match status" value="1"/>
</dbReference>
<dbReference type="SMART" id="SM01192">
    <property type="entry name" value="Enolase_C"/>
    <property type="match status" value="1"/>
</dbReference>
<dbReference type="InterPro" id="IPR020810">
    <property type="entry name" value="Enolase_C"/>
</dbReference>
<dbReference type="HAMAP" id="MF_00318">
    <property type="entry name" value="Enolase"/>
    <property type="match status" value="1"/>
</dbReference>
<dbReference type="UniPathway" id="UPA00109">
    <property type="reaction ID" value="UER00187"/>
</dbReference>
<name>A0A1F5S2L1_9BACT</name>
<comment type="subcellular location">
    <subcellularLocation>
        <location evidence="9">Cytoplasm</location>
    </subcellularLocation>
    <subcellularLocation>
        <location evidence="9">Secreted</location>
    </subcellularLocation>
    <subcellularLocation>
        <location evidence="9">Cell surface</location>
    </subcellularLocation>
    <text evidence="9">Fractions of enolase are present in both the cytoplasm and on the cell surface.</text>
</comment>
<comment type="cofactor">
    <cofactor evidence="9">
        <name>Mg(2+)</name>
        <dbReference type="ChEBI" id="CHEBI:18420"/>
    </cofactor>
    <text evidence="9">Binds a second Mg(2+) ion via substrate during catalysis.</text>
</comment>
<comment type="pathway">
    <text evidence="1 9">Carbohydrate degradation; glycolysis; pyruvate from D-glyceraldehyde 3-phosphate: step 4/5.</text>
</comment>
<feature type="binding site" evidence="9 12">
    <location>
        <position position="287"/>
    </location>
    <ligand>
        <name>Mg(2+)</name>
        <dbReference type="ChEBI" id="CHEBI:18420"/>
    </ligand>
</feature>
<dbReference type="EMBL" id="MFGA01000021">
    <property type="protein sequence ID" value="OGF20663.1"/>
    <property type="molecule type" value="Genomic_DNA"/>
</dbReference>
<dbReference type="CDD" id="cd03313">
    <property type="entry name" value="enolase"/>
    <property type="match status" value="1"/>
</dbReference>
<dbReference type="GO" id="GO:0006096">
    <property type="term" value="P:glycolytic process"/>
    <property type="evidence" value="ECO:0007669"/>
    <property type="project" value="UniProtKB-UniRule"/>
</dbReference>
<feature type="domain" description="Enolase C-terminal TIM barrel" evidence="13">
    <location>
        <begin position="140"/>
        <end position="416"/>
    </location>
</feature>
<feature type="binding site" evidence="11">
    <location>
        <position position="156"/>
    </location>
    <ligand>
        <name>substrate</name>
    </ligand>
</feature>
<evidence type="ECO:0000256" key="4">
    <source>
        <dbReference type="ARBA" id="ARBA00017068"/>
    </source>
</evidence>
<dbReference type="PIRSF" id="PIRSF001400">
    <property type="entry name" value="Enolase"/>
    <property type="match status" value="1"/>
</dbReference>
<dbReference type="GO" id="GO:0000015">
    <property type="term" value="C:phosphopyruvate hydratase complex"/>
    <property type="evidence" value="ECO:0007669"/>
    <property type="project" value="InterPro"/>
</dbReference>
<dbReference type="AlphaFoldDB" id="A0A1F5S2L1"/>
<evidence type="ECO:0000313" key="15">
    <source>
        <dbReference type="EMBL" id="OGF20663.1"/>
    </source>
</evidence>